<feature type="transmembrane region" description="Helical" evidence="7">
    <location>
        <begin position="61"/>
        <end position="81"/>
    </location>
</feature>
<evidence type="ECO:0000256" key="6">
    <source>
        <dbReference type="ARBA" id="ARBA00023136"/>
    </source>
</evidence>
<evidence type="ECO:0000259" key="8">
    <source>
        <dbReference type="Pfam" id="PF01694"/>
    </source>
</evidence>
<feature type="transmembrane region" description="Helical" evidence="7">
    <location>
        <begin position="145"/>
        <end position="162"/>
    </location>
</feature>
<dbReference type="InterPro" id="IPR035952">
    <property type="entry name" value="Rhomboid-like_sf"/>
</dbReference>
<keyword evidence="4 9" id="KW-0378">Hydrolase</keyword>
<evidence type="ECO:0000256" key="5">
    <source>
        <dbReference type="ARBA" id="ARBA00022989"/>
    </source>
</evidence>
<keyword evidence="6 7" id="KW-0472">Membrane</keyword>
<dbReference type="Gene3D" id="1.20.1540.10">
    <property type="entry name" value="Rhomboid-like"/>
    <property type="match status" value="1"/>
</dbReference>
<dbReference type="PANTHER" id="PTHR43731:SF14">
    <property type="entry name" value="PRESENILIN-ASSOCIATED RHOMBOID-LIKE PROTEIN, MITOCHONDRIAL"/>
    <property type="match status" value="1"/>
</dbReference>
<organism evidence="9 10">
    <name type="scientific">Patulibacter brassicae</name>
    <dbReference type="NCBI Taxonomy" id="1705717"/>
    <lineage>
        <taxon>Bacteria</taxon>
        <taxon>Bacillati</taxon>
        <taxon>Actinomycetota</taxon>
        <taxon>Thermoleophilia</taxon>
        <taxon>Solirubrobacterales</taxon>
        <taxon>Patulibacteraceae</taxon>
        <taxon>Patulibacter</taxon>
    </lineage>
</organism>
<dbReference type="Pfam" id="PF01694">
    <property type="entry name" value="Rhomboid"/>
    <property type="match status" value="1"/>
</dbReference>
<keyword evidence="3 7" id="KW-0812">Transmembrane</keyword>
<dbReference type="PANTHER" id="PTHR43731">
    <property type="entry name" value="RHOMBOID PROTEASE"/>
    <property type="match status" value="1"/>
</dbReference>
<dbReference type="EMBL" id="JAXAVX010000010">
    <property type="protein sequence ID" value="MDX8153035.1"/>
    <property type="molecule type" value="Genomic_DNA"/>
</dbReference>
<evidence type="ECO:0000256" key="7">
    <source>
        <dbReference type="SAM" id="Phobius"/>
    </source>
</evidence>
<comment type="similarity">
    <text evidence="2">Belongs to the peptidase S54 family.</text>
</comment>
<comment type="caution">
    <text evidence="9">The sequence shown here is derived from an EMBL/GenBank/DDBJ whole genome shotgun (WGS) entry which is preliminary data.</text>
</comment>
<name>A0ABU4VQI1_9ACTN</name>
<evidence type="ECO:0000313" key="9">
    <source>
        <dbReference type="EMBL" id="MDX8153035.1"/>
    </source>
</evidence>
<dbReference type="Proteomes" id="UP001277761">
    <property type="component" value="Unassembled WGS sequence"/>
</dbReference>
<proteinExistence type="inferred from homology"/>
<feature type="transmembrane region" description="Helical" evidence="7">
    <location>
        <begin position="168"/>
        <end position="185"/>
    </location>
</feature>
<dbReference type="InterPro" id="IPR050925">
    <property type="entry name" value="Rhomboid_protease_S54"/>
</dbReference>
<reference evidence="9 10" key="1">
    <citation type="submission" date="2023-11" db="EMBL/GenBank/DDBJ databases">
        <authorList>
            <person name="Xu M."/>
            <person name="Jiang T."/>
        </authorList>
    </citation>
    <scope>NUCLEOTIDE SEQUENCE [LARGE SCALE GENOMIC DNA]</scope>
    <source>
        <strain evidence="9 10">SD</strain>
    </source>
</reference>
<keyword evidence="9" id="KW-0645">Protease</keyword>
<keyword evidence="5 7" id="KW-1133">Transmembrane helix</keyword>
<evidence type="ECO:0000256" key="1">
    <source>
        <dbReference type="ARBA" id="ARBA00004141"/>
    </source>
</evidence>
<protein>
    <submittedName>
        <fullName evidence="9">Rhomboid family intramembrane serine protease</fullName>
        <ecNumber evidence="9">3.4.21.-</ecNumber>
    </submittedName>
</protein>
<dbReference type="InterPro" id="IPR022764">
    <property type="entry name" value="Peptidase_S54_rhomboid_dom"/>
</dbReference>
<sequence length="279" mass="29356">MPTCYRHPAIETGVACSNCDRPICPDCMTPTPVGMRCPECARDRTKVHTARSMTAGQGTTVTIGIIAVCVVAFLAGGSFGVGESSTTSWLYREGALWGPYVQDGELWRLVSSGFLHSGLLHIGFNMLLLYWLGSEIEQRIGAPRFGLLYLTALLGGSLGALIQTTQSVTVGASGAVFGLMGYLLVEQRRQGISFLQSQIGILLIFNVVLSLRPGANISFGGHVGGLVFGALAALVLHEADRRGPRWLGPALLGVLCVVAVVGAVVMAGQPGITDDQVIG</sequence>
<feature type="transmembrane region" description="Helical" evidence="7">
    <location>
        <begin position="217"/>
        <end position="236"/>
    </location>
</feature>
<dbReference type="RefSeq" id="WP_319955187.1">
    <property type="nucleotide sequence ID" value="NZ_JAXAVX010000010.1"/>
</dbReference>
<gene>
    <name evidence="9" type="ORF">SK069_15655</name>
</gene>
<comment type="subcellular location">
    <subcellularLocation>
        <location evidence="1">Membrane</location>
        <topology evidence="1">Multi-pass membrane protein</topology>
    </subcellularLocation>
</comment>
<feature type="transmembrane region" description="Helical" evidence="7">
    <location>
        <begin position="192"/>
        <end position="211"/>
    </location>
</feature>
<dbReference type="GO" id="GO:0008233">
    <property type="term" value="F:peptidase activity"/>
    <property type="evidence" value="ECO:0007669"/>
    <property type="project" value="UniProtKB-KW"/>
</dbReference>
<evidence type="ECO:0000313" key="10">
    <source>
        <dbReference type="Proteomes" id="UP001277761"/>
    </source>
</evidence>
<feature type="domain" description="Peptidase S54 rhomboid" evidence="8">
    <location>
        <begin position="104"/>
        <end position="237"/>
    </location>
</feature>
<evidence type="ECO:0000256" key="4">
    <source>
        <dbReference type="ARBA" id="ARBA00022801"/>
    </source>
</evidence>
<keyword evidence="10" id="KW-1185">Reference proteome</keyword>
<dbReference type="SUPFAM" id="SSF144091">
    <property type="entry name" value="Rhomboid-like"/>
    <property type="match status" value="1"/>
</dbReference>
<feature type="transmembrane region" description="Helical" evidence="7">
    <location>
        <begin position="248"/>
        <end position="267"/>
    </location>
</feature>
<dbReference type="EC" id="3.4.21.-" evidence="9"/>
<accession>A0ABU4VQI1</accession>
<dbReference type="GO" id="GO:0006508">
    <property type="term" value="P:proteolysis"/>
    <property type="evidence" value="ECO:0007669"/>
    <property type="project" value="UniProtKB-KW"/>
</dbReference>
<feature type="transmembrane region" description="Helical" evidence="7">
    <location>
        <begin position="114"/>
        <end position="133"/>
    </location>
</feature>
<evidence type="ECO:0000256" key="2">
    <source>
        <dbReference type="ARBA" id="ARBA00009045"/>
    </source>
</evidence>
<evidence type="ECO:0000256" key="3">
    <source>
        <dbReference type="ARBA" id="ARBA00022692"/>
    </source>
</evidence>